<feature type="compositionally biased region" description="Polar residues" evidence="1">
    <location>
        <begin position="232"/>
        <end position="242"/>
    </location>
</feature>
<protein>
    <submittedName>
        <fullName evidence="3">Uncharacterized protein</fullName>
    </submittedName>
</protein>
<evidence type="ECO:0000256" key="1">
    <source>
        <dbReference type="SAM" id="MobiDB-lite"/>
    </source>
</evidence>
<proteinExistence type="predicted"/>
<keyword evidence="2" id="KW-0472">Membrane</keyword>
<keyword evidence="2" id="KW-0812">Transmembrane</keyword>
<feature type="region of interest" description="Disordered" evidence="1">
    <location>
        <begin position="80"/>
        <end position="112"/>
    </location>
</feature>
<keyword evidence="4" id="KW-1185">Reference proteome</keyword>
<gene>
    <name evidence="3" type="ORF">ACFQGD_25535</name>
</gene>
<feature type="compositionally biased region" description="Polar residues" evidence="1">
    <location>
        <begin position="166"/>
        <end position="179"/>
    </location>
</feature>
<evidence type="ECO:0000313" key="3">
    <source>
        <dbReference type="EMBL" id="MFC6870502.1"/>
    </source>
</evidence>
<dbReference type="EMBL" id="JBHSXX010000001">
    <property type="protein sequence ID" value="MFC6870502.1"/>
    <property type="molecule type" value="Genomic_DNA"/>
</dbReference>
<reference evidence="4" key="1">
    <citation type="journal article" date="2019" name="Int. J. Syst. Evol. Microbiol.">
        <title>The Global Catalogue of Microorganisms (GCM) 10K type strain sequencing project: providing services to taxonomists for standard genome sequencing and annotation.</title>
        <authorList>
            <consortium name="The Broad Institute Genomics Platform"/>
            <consortium name="The Broad Institute Genome Sequencing Center for Infectious Disease"/>
            <person name="Wu L."/>
            <person name="Ma J."/>
        </authorList>
    </citation>
    <scope>NUCLEOTIDE SEQUENCE [LARGE SCALE GENOMIC DNA]</scope>
    <source>
        <strain evidence="4">KCTC 32255</strain>
    </source>
</reference>
<evidence type="ECO:0000256" key="2">
    <source>
        <dbReference type="SAM" id="Phobius"/>
    </source>
</evidence>
<dbReference type="RefSeq" id="WP_345401833.1">
    <property type="nucleotide sequence ID" value="NZ_BAABLA010000107.1"/>
</dbReference>
<feature type="compositionally biased region" description="Acidic residues" evidence="1">
    <location>
        <begin position="243"/>
        <end position="274"/>
    </location>
</feature>
<name>A0ABW2C730_9PSEU</name>
<accession>A0ABW2C730</accession>
<sequence>MNTVAQQRNARKYCTVAELVARERAAYTPYRRPRQQHRERQLQPVTELLRREGIEFEGEDTPTLEMPTTRIHVNQLMRREAEPAQSAPRAARGVGTKVDAAAGTQSDKRKGGKFGAISSAAVLCGLTVAGLIALKPTTASGPADTLADAAGTGDRVTSEARLGGVQPTSTVLNASNNVDTSQRTTGGGAAQQQSSSIGGGVRATQQASEPTTAAPGPSRTVAPVPAEETRQSEPTSRQSDPSQENEDDGGLIDDTVDTVDDTLDPVTEPVEDTLDPVTGTISGTLDLLG</sequence>
<feature type="transmembrane region" description="Helical" evidence="2">
    <location>
        <begin position="114"/>
        <end position="134"/>
    </location>
</feature>
<feature type="region of interest" description="Disordered" evidence="1">
    <location>
        <begin position="157"/>
        <end position="289"/>
    </location>
</feature>
<dbReference type="Proteomes" id="UP001596337">
    <property type="component" value="Unassembled WGS sequence"/>
</dbReference>
<evidence type="ECO:0000313" key="4">
    <source>
        <dbReference type="Proteomes" id="UP001596337"/>
    </source>
</evidence>
<comment type="caution">
    <text evidence="3">The sequence shown here is derived from an EMBL/GenBank/DDBJ whole genome shotgun (WGS) entry which is preliminary data.</text>
</comment>
<feature type="compositionally biased region" description="Low complexity" evidence="1">
    <location>
        <begin position="180"/>
        <end position="196"/>
    </location>
</feature>
<keyword evidence="2" id="KW-1133">Transmembrane helix</keyword>
<organism evidence="3 4">
    <name type="scientific">Haloechinothrix salitolerans</name>
    <dbReference type="NCBI Taxonomy" id="926830"/>
    <lineage>
        <taxon>Bacteria</taxon>
        <taxon>Bacillati</taxon>
        <taxon>Actinomycetota</taxon>
        <taxon>Actinomycetes</taxon>
        <taxon>Pseudonocardiales</taxon>
        <taxon>Pseudonocardiaceae</taxon>
        <taxon>Haloechinothrix</taxon>
    </lineage>
</organism>